<reference evidence="1 2" key="1">
    <citation type="submission" date="2018-10" db="EMBL/GenBank/DDBJ databases">
        <title>Anaerotruncus faecis sp. nov., isolated from human feces.</title>
        <authorList>
            <person name="Wang Y.-J."/>
        </authorList>
    </citation>
    <scope>NUCLEOTIDE SEQUENCE [LARGE SCALE GENOMIC DNA]</scope>
    <source>
        <strain evidence="1 2">22A2-44</strain>
    </source>
</reference>
<dbReference type="Pfam" id="PF12669">
    <property type="entry name" value="FeoB_associated"/>
    <property type="match status" value="1"/>
</dbReference>
<proteinExistence type="predicted"/>
<organism evidence="1 2">
    <name type="scientific">Anaerotruncus massiliensis</name>
    <name type="common">ex Liu et al. 2021</name>
    <dbReference type="NCBI Taxonomy" id="2321404"/>
    <lineage>
        <taxon>Bacteria</taxon>
        <taxon>Bacillati</taxon>
        <taxon>Bacillota</taxon>
        <taxon>Clostridia</taxon>
        <taxon>Eubacteriales</taxon>
        <taxon>Oscillospiraceae</taxon>
        <taxon>Anaerotruncus</taxon>
    </lineage>
</organism>
<evidence type="ECO:0000313" key="1">
    <source>
        <dbReference type="EMBL" id="RLL06202.1"/>
    </source>
</evidence>
<dbReference type="RefSeq" id="WP_121587724.1">
    <property type="nucleotide sequence ID" value="NZ_RCHT01000060.1"/>
</dbReference>
<evidence type="ECO:0000313" key="2">
    <source>
        <dbReference type="Proteomes" id="UP000276301"/>
    </source>
</evidence>
<gene>
    <name evidence="1" type="ORF">D4A47_13790</name>
</gene>
<dbReference type="Proteomes" id="UP000276301">
    <property type="component" value="Unassembled WGS sequence"/>
</dbReference>
<accession>A0A498CIN8</accession>
<protein>
    <submittedName>
        <fullName evidence="1">FeoB-associated Cys-rich membrane protein</fullName>
    </submittedName>
</protein>
<keyword evidence="2" id="KW-1185">Reference proteome</keyword>
<sequence length="55" mass="5679">MVTWVILGVILLAAFCALRYAVRKAKNGECVGCSGCKGRSGCHCGHTAPSGPDGR</sequence>
<comment type="caution">
    <text evidence="1">The sequence shown here is derived from an EMBL/GenBank/DDBJ whole genome shotgun (WGS) entry which is preliminary data.</text>
</comment>
<name>A0A498CIN8_9FIRM</name>
<dbReference type="EMBL" id="RCHT01000060">
    <property type="protein sequence ID" value="RLL06202.1"/>
    <property type="molecule type" value="Genomic_DNA"/>
</dbReference>
<dbReference type="AlphaFoldDB" id="A0A498CIN8"/>